<evidence type="ECO:0000256" key="4">
    <source>
        <dbReference type="ARBA" id="ARBA00022723"/>
    </source>
</evidence>
<feature type="binding site" evidence="8">
    <location>
        <position position="59"/>
    </location>
    <ligand>
        <name>[4Fe-4S] cluster</name>
        <dbReference type="ChEBI" id="CHEBI:49883"/>
        <label>2</label>
        <note>4Fe-4S-S-AdoMet</note>
    </ligand>
</feature>
<dbReference type="PANTHER" id="PTHR10949">
    <property type="entry name" value="LIPOYL SYNTHASE"/>
    <property type="match status" value="1"/>
</dbReference>
<proteinExistence type="inferred from homology"/>
<dbReference type="SUPFAM" id="SSF102114">
    <property type="entry name" value="Radical SAM enzymes"/>
    <property type="match status" value="1"/>
</dbReference>
<dbReference type="GO" id="GO:0051539">
    <property type="term" value="F:4 iron, 4 sulfur cluster binding"/>
    <property type="evidence" value="ECO:0007669"/>
    <property type="project" value="UniProtKB-UniRule"/>
</dbReference>
<dbReference type="NCBIfam" id="NF009544">
    <property type="entry name" value="PRK12928.1"/>
    <property type="match status" value="1"/>
</dbReference>
<keyword evidence="3 8" id="KW-0949">S-adenosyl-L-methionine</keyword>
<evidence type="ECO:0000256" key="8">
    <source>
        <dbReference type="HAMAP-Rule" id="MF_00206"/>
    </source>
</evidence>
<dbReference type="GO" id="GO:0009249">
    <property type="term" value="P:protein lipoylation"/>
    <property type="evidence" value="ECO:0007669"/>
    <property type="project" value="UniProtKB-UniRule"/>
</dbReference>
<gene>
    <name evidence="8" type="primary">lipA</name>
    <name evidence="10" type="ORF">A3G33_10940</name>
</gene>
<comment type="cofactor">
    <cofactor evidence="8">
        <name>[4Fe-4S] cluster</name>
        <dbReference type="ChEBI" id="CHEBI:49883"/>
    </cofactor>
    <text evidence="8">Binds 2 [4Fe-4S] clusters per subunit. One cluster is coordinated with 3 cysteines and an exchangeable S-adenosyl-L-methionine.</text>
</comment>
<evidence type="ECO:0000259" key="9">
    <source>
        <dbReference type="PROSITE" id="PS51918"/>
    </source>
</evidence>
<comment type="similarity">
    <text evidence="8">Belongs to the radical SAM superfamily. Lipoyl synthase family.</text>
</comment>
<dbReference type="InterPro" id="IPR003698">
    <property type="entry name" value="Lipoyl_synth"/>
</dbReference>
<keyword evidence="1 8" id="KW-0004">4Fe-4S</keyword>
<dbReference type="InterPro" id="IPR013785">
    <property type="entry name" value="Aldolase_TIM"/>
</dbReference>
<dbReference type="PANTHER" id="PTHR10949:SF0">
    <property type="entry name" value="LIPOYL SYNTHASE, MITOCHONDRIAL"/>
    <property type="match status" value="1"/>
</dbReference>
<dbReference type="CDD" id="cd01335">
    <property type="entry name" value="Radical_SAM"/>
    <property type="match status" value="1"/>
</dbReference>
<dbReference type="SFLD" id="SFLDF00271">
    <property type="entry name" value="lipoyl_synthase"/>
    <property type="match status" value="1"/>
</dbReference>
<evidence type="ECO:0000256" key="2">
    <source>
        <dbReference type="ARBA" id="ARBA00022679"/>
    </source>
</evidence>
<dbReference type="InterPro" id="IPR006638">
    <property type="entry name" value="Elp3/MiaA/NifB-like_rSAM"/>
</dbReference>
<dbReference type="EMBL" id="MHFR01000054">
    <property type="protein sequence ID" value="OGW96014.1"/>
    <property type="molecule type" value="Genomic_DNA"/>
</dbReference>
<keyword evidence="8" id="KW-0963">Cytoplasm</keyword>
<feature type="domain" description="Radical SAM core" evidence="9">
    <location>
        <begin position="45"/>
        <end position="261"/>
    </location>
</feature>
<dbReference type="PIRSF" id="PIRSF005963">
    <property type="entry name" value="Lipoyl_synth"/>
    <property type="match status" value="1"/>
</dbReference>
<feature type="binding site" evidence="8">
    <location>
        <position position="272"/>
    </location>
    <ligand>
        <name>[4Fe-4S] cluster</name>
        <dbReference type="ChEBI" id="CHEBI:49883"/>
        <label>1</label>
    </ligand>
</feature>
<evidence type="ECO:0000256" key="1">
    <source>
        <dbReference type="ARBA" id="ARBA00022485"/>
    </source>
</evidence>
<feature type="binding site" evidence="8">
    <location>
        <position position="38"/>
    </location>
    <ligand>
        <name>[4Fe-4S] cluster</name>
        <dbReference type="ChEBI" id="CHEBI:49883"/>
        <label>1</label>
    </ligand>
</feature>
<comment type="function">
    <text evidence="8">Catalyzes the radical-mediated insertion of two sulfur atoms into the C-6 and C-8 positions of the octanoyl moiety bound to the lipoyl domains of lipoate-dependent enzymes, thereby converting the octanoylated domains into lipoylated derivatives.</text>
</comment>
<feature type="binding site" evidence="8">
    <location>
        <position position="66"/>
    </location>
    <ligand>
        <name>[4Fe-4S] cluster</name>
        <dbReference type="ChEBI" id="CHEBI:49883"/>
        <label>2</label>
        <note>4Fe-4S-S-AdoMet</note>
    </ligand>
</feature>
<dbReference type="HAMAP" id="MF_00206">
    <property type="entry name" value="Lipoyl_synth"/>
    <property type="match status" value="1"/>
</dbReference>
<dbReference type="GO" id="GO:0046872">
    <property type="term" value="F:metal ion binding"/>
    <property type="evidence" value="ECO:0007669"/>
    <property type="project" value="UniProtKB-KW"/>
</dbReference>
<evidence type="ECO:0000256" key="7">
    <source>
        <dbReference type="ARBA" id="ARBA00047326"/>
    </source>
</evidence>
<keyword evidence="6 8" id="KW-0411">Iron-sulfur</keyword>
<feature type="binding site" evidence="8">
    <location>
        <position position="44"/>
    </location>
    <ligand>
        <name>[4Fe-4S] cluster</name>
        <dbReference type="ChEBI" id="CHEBI:49883"/>
        <label>1</label>
    </ligand>
</feature>
<dbReference type="Gene3D" id="3.20.20.70">
    <property type="entry name" value="Aldolase class I"/>
    <property type="match status" value="1"/>
</dbReference>
<dbReference type="UniPathway" id="UPA00538">
    <property type="reaction ID" value="UER00593"/>
</dbReference>
<comment type="subcellular location">
    <subcellularLocation>
        <location evidence="8">Cytoplasm</location>
    </subcellularLocation>
</comment>
<reference evidence="10 11" key="1">
    <citation type="journal article" date="2016" name="Nat. Commun.">
        <title>Thousands of microbial genomes shed light on interconnected biogeochemical processes in an aquifer system.</title>
        <authorList>
            <person name="Anantharaman K."/>
            <person name="Brown C.T."/>
            <person name="Hug L.A."/>
            <person name="Sharon I."/>
            <person name="Castelle C.J."/>
            <person name="Probst A.J."/>
            <person name="Thomas B.C."/>
            <person name="Singh A."/>
            <person name="Wilkins M.J."/>
            <person name="Karaoz U."/>
            <person name="Brodie E.L."/>
            <person name="Williams K.H."/>
            <person name="Hubbard S.S."/>
            <person name="Banfield J.F."/>
        </authorList>
    </citation>
    <scope>NUCLEOTIDE SEQUENCE [LARGE SCALE GENOMIC DNA]</scope>
</reference>
<dbReference type="Proteomes" id="UP000178187">
    <property type="component" value="Unassembled WGS sequence"/>
</dbReference>
<dbReference type="SFLD" id="SFLDG01058">
    <property type="entry name" value="lipoyl_synthase_like"/>
    <property type="match status" value="1"/>
</dbReference>
<evidence type="ECO:0000256" key="5">
    <source>
        <dbReference type="ARBA" id="ARBA00023004"/>
    </source>
</evidence>
<comment type="catalytic activity">
    <reaction evidence="7 8">
        <text>[[Fe-S] cluster scaffold protein carrying a second [4Fe-4S](2+) cluster] + N(6)-octanoyl-L-lysyl-[protein] + 2 oxidized [2Fe-2S]-[ferredoxin] + 2 S-adenosyl-L-methionine + 4 H(+) = [[Fe-S] cluster scaffold protein] + N(6)-[(R)-dihydrolipoyl]-L-lysyl-[protein] + 4 Fe(3+) + 2 hydrogen sulfide + 2 5'-deoxyadenosine + 2 L-methionine + 2 reduced [2Fe-2S]-[ferredoxin]</text>
        <dbReference type="Rhea" id="RHEA:16585"/>
        <dbReference type="Rhea" id="RHEA-COMP:9928"/>
        <dbReference type="Rhea" id="RHEA-COMP:10000"/>
        <dbReference type="Rhea" id="RHEA-COMP:10001"/>
        <dbReference type="Rhea" id="RHEA-COMP:10475"/>
        <dbReference type="Rhea" id="RHEA-COMP:14568"/>
        <dbReference type="Rhea" id="RHEA-COMP:14569"/>
        <dbReference type="ChEBI" id="CHEBI:15378"/>
        <dbReference type="ChEBI" id="CHEBI:17319"/>
        <dbReference type="ChEBI" id="CHEBI:29034"/>
        <dbReference type="ChEBI" id="CHEBI:29919"/>
        <dbReference type="ChEBI" id="CHEBI:33722"/>
        <dbReference type="ChEBI" id="CHEBI:33737"/>
        <dbReference type="ChEBI" id="CHEBI:33738"/>
        <dbReference type="ChEBI" id="CHEBI:57844"/>
        <dbReference type="ChEBI" id="CHEBI:59789"/>
        <dbReference type="ChEBI" id="CHEBI:78809"/>
        <dbReference type="ChEBI" id="CHEBI:83100"/>
        <dbReference type="EC" id="2.8.1.8"/>
    </reaction>
</comment>
<organism evidence="10 11">
    <name type="scientific">Candidatus Danuiimicrobium aquiferis</name>
    <dbReference type="NCBI Taxonomy" id="1801832"/>
    <lineage>
        <taxon>Bacteria</taxon>
        <taxon>Pseudomonadati</taxon>
        <taxon>Candidatus Omnitrophota</taxon>
        <taxon>Candidatus Danuiimicrobium</taxon>
    </lineage>
</organism>
<name>A0A1G1KSR5_9BACT</name>
<comment type="caution">
    <text evidence="10">The sequence shown here is derived from an EMBL/GenBank/DDBJ whole genome shotgun (WGS) entry which is preliminary data.</text>
</comment>
<keyword evidence="2 8" id="KW-0808">Transferase</keyword>
<protein>
    <recommendedName>
        <fullName evidence="8">Lipoyl synthase</fullName>
        <ecNumber evidence="8">2.8.1.8</ecNumber>
    </recommendedName>
    <alternativeName>
        <fullName evidence="8">Lip-syn</fullName>
        <shortName evidence="8">LS</shortName>
    </alternativeName>
    <alternativeName>
        <fullName evidence="8">Lipoate synthase</fullName>
    </alternativeName>
    <alternativeName>
        <fullName evidence="8">Lipoic acid synthase</fullName>
    </alternativeName>
    <alternativeName>
        <fullName evidence="8">Sulfur insertion protein LipA</fullName>
    </alternativeName>
</protein>
<keyword evidence="5 8" id="KW-0408">Iron</keyword>
<comment type="pathway">
    <text evidence="8">Protein modification; protein lipoylation via endogenous pathway; protein N(6)-(lipoyl)lysine from octanoyl-[acyl-carrier-protein]: step 2/2.</text>
</comment>
<dbReference type="InterPro" id="IPR058240">
    <property type="entry name" value="rSAM_sf"/>
</dbReference>
<feature type="binding site" evidence="8">
    <location>
        <position position="33"/>
    </location>
    <ligand>
        <name>[4Fe-4S] cluster</name>
        <dbReference type="ChEBI" id="CHEBI:49883"/>
        <label>1</label>
    </ligand>
</feature>
<dbReference type="SMART" id="SM00729">
    <property type="entry name" value="Elp3"/>
    <property type="match status" value="1"/>
</dbReference>
<keyword evidence="4 8" id="KW-0479">Metal-binding</keyword>
<feature type="binding site" evidence="8">
    <location>
        <position position="63"/>
    </location>
    <ligand>
        <name>[4Fe-4S] cluster</name>
        <dbReference type="ChEBI" id="CHEBI:49883"/>
        <label>2</label>
        <note>4Fe-4S-S-AdoMet</note>
    </ligand>
</feature>
<dbReference type="InterPro" id="IPR007197">
    <property type="entry name" value="rSAM"/>
</dbReference>
<dbReference type="NCBIfam" id="NF004019">
    <property type="entry name" value="PRK05481.1"/>
    <property type="match status" value="1"/>
</dbReference>
<sequence>MRKFPEWIRRKLPEGSSERTTRKISELKLNTVCESAFCPNRSECWSKQTATFMILGKTCTRFCKFCGVLQGFPEMVQEDEPERVAQGAFALGFRHVVVTSVTRDDLQDEGANQFCRTIAAIRNLLPHVTIEILTPDFHARYELIRQICDARPAVFNHNLETVRRLTRDMRPQADYDRSLEVLRLVKVCRPEILTKSGIMVGLGETREEILQTMKDLRSVDCDILTIGQYLRPREDRQTVVCFVEPEVFLELRGEGKRMGFREVSAGPYVRSSYHAQDVCESAQVPVP</sequence>
<dbReference type="PROSITE" id="PS51918">
    <property type="entry name" value="RADICAL_SAM"/>
    <property type="match status" value="1"/>
</dbReference>
<dbReference type="AlphaFoldDB" id="A0A1G1KSR5"/>
<dbReference type="GO" id="GO:0005737">
    <property type="term" value="C:cytoplasm"/>
    <property type="evidence" value="ECO:0007669"/>
    <property type="project" value="UniProtKB-SubCell"/>
</dbReference>
<evidence type="ECO:0000256" key="6">
    <source>
        <dbReference type="ARBA" id="ARBA00023014"/>
    </source>
</evidence>
<evidence type="ECO:0000256" key="3">
    <source>
        <dbReference type="ARBA" id="ARBA00022691"/>
    </source>
</evidence>
<dbReference type="Pfam" id="PF04055">
    <property type="entry name" value="Radical_SAM"/>
    <property type="match status" value="1"/>
</dbReference>
<dbReference type="SFLD" id="SFLDS00029">
    <property type="entry name" value="Radical_SAM"/>
    <property type="match status" value="1"/>
</dbReference>
<dbReference type="NCBIfam" id="TIGR00510">
    <property type="entry name" value="lipA"/>
    <property type="match status" value="1"/>
</dbReference>
<evidence type="ECO:0000313" key="11">
    <source>
        <dbReference type="Proteomes" id="UP000178187"/>
    </source>
</evidence>
<evidence type="ECO:0000313" key="10">
    <source>
        <dbReference type="EMBL" id="OGW96014.1"/>
    </source>
</evidence>
<dbReference type="GO" id="GO:0016992">
    <property type="term" value="F:lipoate synthase activity"/>
    <property type="evidence" value="ECO:0007669"/>
    <property type="project" value="UniProtKB-UniRule"/>
</dbReference>
<dbReference type="EC" id="2.8.1.8" evidence="8"/>
<accession>A0A1G1KSR5</accession>